<keyword evidence="5" id="KW-0472">Membrane</keyword>
<dbReference type="Proteomes" id="UP001321760">
    <property type="component" value="Unassembled WGS sequence"/>
</dbReference>
<dbReference type="InterPro" id="IPR046936">
    <property type="entry name" value="BIM1-like"/>
</dbReference>
<keyword evidence="4" id="KW-0732">Signal</keyword>
<keyword evidence="7" id="KW-0449">Lipoprotein</keyword>
<reference evidence="9" key="1">
    <citation type="journal article" date="2023" name="Mol. Phylogenet. Evol.">
        <title>Genome-scale phylogeny and comparative genomics of the fungal order Sordariales.</title>
        <authorList>
            <person name="Hensen N."/>
            <person name="Bonometti L."/>
            <person name="Westerberg I."/>
            <person name="Brannstrom I.O."/>
            <person name="Guillou S."/>
            <person name="Cros-Aarteil S."/>
            <person name="Calhoun S."/>
            <person name="Haridas S."/>
            <person name="Kuo A."/>
            <person name="Mondo S."/>
            <person name="Pangilinan J."/>
            <person name="Riley R."/>
            <person name="LaButti K."/>
            <person name="Andreopoulos B."/>
            <person name="Lipzen A."/>
            <person name="Chen C."/>
            <person name="Yan M."/>
            <person name="Daum C."/>
            <person name="Ng V."/>
            <person name="Clum A."/>
            <person name="Steindorff A."/>
            <person name="Ohm R.A."/>
            <person name="Martin F."/>
            <person name="Silar P."/>
            <person name="Natvig D.O."/>
            <person name="Lalanne C."/>
            <person name="Gautier V."/>
            <person name="Ament-Velasquez S.L."/>
            <person name="Kruys A."/>
            <person name="Hutchinson M.I."/>
            <person name="Powell A.J."/>
            <person name="Barry K."/>
            <person name="Miller A.N."/>
            <person name="Grigoriev I.V."/>
            <person name="Debuchy R."/>
            <person name="Gladieux P."/>
            <person name="Hiltunen Thoren M."/>
            <person name="Johannesson H."/>
        </authorList>
    </citation>
    <scope>NUCLEOTIDE SEQUENCE</scope>
    <source>
        <strain evidence="9">PSN243</strain>
    </source>
</reference>
<dbReference type="Pfam" id="PF20238">
    <property type="entry name" value="BIM1-like_dom"/>
    <property type="match status" value="1"/>
</dbReference>
<dbReference type="AlphaFoldDB" id="A0AAV9H6K9"/>
<evidence type="ECO:0000256" key="7">
    <source>
        <dbReference type="ARBA" id="ARBA00023288"/>
    </source>
</evidence>
<evidence type="ECO:0000256" key="3">
    <source>
        <dbReference type="ARBA" id="ARBA00022622"/>
    </source>
</evidence>
<comment type="caution">
    <text evidence="9">The sequence shown here is derived from an EMBL/GenBank/DDBJ whole genome shotgun (WGS) entry which is preliminary data.</text>
</comment>
<dbReference type="PANTHER" id="PTHR34992">
    <property type="entry name" value="HYPHAL ANASTAMOSIS-7 PROTEIN"/>
    <property type="match status" value="1"/>
</dbReference>
<evidence type="ECO:0000256" key="1">
    <source>
        <dbReference type="ARBA" id="ARBA00004609"/>
    </source>
</evidence>
<evidence type="ECO:0000259" key="8">
    <source>
        <dbReference type="Pfam" id="PF20238"/>
    </source>
</evidence>
<dbReference type="InterPro" id="IPR046530">
    <property type="entry name" value="BIM1-like_dom"/>
</dbReference>
<evidence type="ECO:0000256" key="6">
    <source>
        <dbReference type="ARBA" id="ARBA00023180"/>
    </source>
</evidence>
<evidence type="ECO:0000256" key="5">
    <source>
        <dbReference type="ARBA" id="ARBA00023136"/>
    </source>
</evidence>
<name>A0AAV9H6K9_9PEZI</name>
<gene>
    <name evidence="9" type="ORF">QBC34DRAFT_67298</name>
</gene>
<comment type="subcellular location">
    <subcellularLocation>
        <location evidence="1">Cell membrane</location>
        <topology evidence="1">Lipid-anchor</topology>
        <topology evidence="1">GPI-anchor</topology>
    </subcellularLocation>
</comment>
<keyword evidence="3" id="KW-0336">GPI-anchor</keyword>
<accession>A0AAV9H6K9</accession>
<evidence type="ECO:0000256" key="2">
    <source>
        <dbReference type="ARBA" id="ARBA00022475"/>
    </source>
</evidence>
<organism evidence="9 10">
    <name type="scientific">Podospora aff. communis PSN243</name>
    <dbReference type="NCBI Taxonomy" id="3040156"/>
    <lineage>
        <taxon>Eukaryota</taxon>
        <taxon>Fungi</taxon>
        <taxon>Dikarya</taxon>
        <taxon>Ascomycota</taxon>
        <taxon>Pezizomycotina</taxon>
        <taxon>Sordariomycetes</taxon>
        <taxon>Sordariomycetidae</taxon>
        <taxon>Sordariales</taxon>
        <taxon>Podosporaceae</taxon>
        <taxon>Podospora</taxon>
    </lineage>
</organism>
<dbReference type="EMBL" id="MU865914">
    <property type="protein sequence ID" value="KAK4455377.1"/>
    <property type="molecule type" value="Genomic_DNA"/>
</dbReference>
<reference evidence="9" key="2">
    <citation type="submission" date="2023-05" db="EMBL/GenBank/DDBJ databases">
        <authorList>
            <consortium name="Lawrence Berkeley National Laboratory"/>
            <person name="Steindorff A."/>
            <person name="Hensen N."/>
            <person name="Bonometti L."/>
            <person name="Westerberg I."/>
            <person name="Brannstrom I.O."/>
            <person name="Guillou S."/>
            <person name="Cros-Aarteil S."/>
            <person name="Calhoun S."/>
            <person name="Haridas S."/>
            <person name="Kuo A."/>
            <person name="Mondo S."/>
            <person name="Pangilinan J."/>
            <person name="Riley R."/>
            <person name="Labutti K."/>
            <person name="Andreopoulos B."/>
            <person name="Lipzen A."/>
            <person name="Chen C."/>
            <person name="Yanf M."/>
            <person name="Daum C."/>
            <person name="Ng V."/>
            <person name="Clum A."/>
            <person name="Ohm R."/>
            <person name="Martin F."/>
            <person name="Silar P."/>
            <person name="Natvig D."/>
            <person name="Lalanne C."/>
            <person name="Gautier V."/>
            <person name="Ament-Velasquez S.L."/>
            <person name="Kruys A."/>
            <person name="Hutchinson M.I."/>
            <person name="Powell A.J."/>
            <person name="Barry K."/>
            <person name="Miller A.N."/>
            <person name="Grigoriev I.V."/>
            <person name="Debuchy R."/>
            <person name="Gladieux P."/>
            <person name="Thoren M.H."/>
            <person name="Johannesson H."/>
        </authorList>
    </citation>
    <scope>NUCLEOTIDE SEQUENCE</scope>
    <source>
        <strain evidence="9">PSN243</strain>
    </source>
</reference>
<keyword evidence="2" id="KW-1003">Cell membrane</keyword>
<keyword evidence="6" id="KW-0325">Glycoprotein</keyword>
<evidence type="ECO:0000313" key="9">
    <source>
        <dbReference type="EMBL" id="KAK4455377.1"/>
    </source>
</evidence>
<dbReference type="GO" id="GO:0098552">
    <property type="term" value="C:side of membrane"/>
    <property type="evidence" value="ECO:0007669"/>
    <property type="project" value="UniProtKB-KW"/>
</dbReference>
<dbReference type="GO" id="GO:0005886">
    <property type="term" value="C:plasma membrane"/>
    <property type="evidence" value="ECO:0007669"/>
    <property type="project" value="UniProtKB-SubCell"/>
</dbReference>
<evidence type="ECO:0000256" key="4">
    <source>
        <dbReference type="ARBA" id="ARBA00022729"/>
    </source>
</evidence>
<protein>
    <recommendedName>
        <fullName evidence="8">Copper acquisition factor BIM1-like domain-containing protein</fullName>
    </recommendedName>
</protein>
<sequence>MKSPTILTALAATTATAHTVITYPPWRGNNLLANASFPFGMARTYPCGGHPITTNRTHYPLDGSGAFAFEPGWSPGHGLNAVYVNLCLGSGEGTESGEVRNCSLTIVGPLELKGPTDEQYAGQVCIPRLGLPRGVTPRAGDLASLQIVQVVKHGAALYSCSDIIFTDDAALIPAANETNCFNSSGITLKPASFLANDDAAAARSGAATVATQLSGALLAGLGLLVFGYLL</sequence>
<dbReference type="PANTHER" id="PTHR34992:SF10">
    <property type="entry name" value="COPPER ACQUISITION FACTOR BIM1-LIKE DOMAIN-CONTAINING PROTEIN"/>
    <property type="match status" value="1"/>
</dbReference>
<evidence type="ECO:0000313" key="10">
    <source>
        <dbReference type="Proteomes" id="UP001321760"/>
    </source>
</evidence>
<feature type="domain" description="Copper acquisition factor BIM1-like" evidence="8">
    <location>
        <begin position="17"/>
        <end position="185"/>
    </location>
</feature>
<keyword evidence="10" id="KW-1185">Reference proteome</keyword>
<proteinExistence type="predicted"/>